<dbReference type="EMBL" id="CP036274">
    <property type="protein sequence ID" value="QDU25274.1"/>
    <property type="molecule type" value="Genomic_DNA"/>
</dbReference>
<organism evidence="1 2">
    <name type="scientific">Anatilimnocola aggregata</name>
    <dbReference type="NCBI Taxonomy" id="2528021"/>
    <lineage>
        <taxon>Bacteria</taxon>
        <taxon>Pseudomonadati</taxon>
        <taxon>Planctomycetota</taxon>
        <taxon>Planctomycetia</taxon>
        <taxon>Pirellulales</taxon>
        <taxon>Pirellulaceae</taxon>
        <taxon>Anatilimnocola</taxon>
    </lineage>
</organism>
<proteinExistence type="predicted"/>
<keyword evidence="2" id="KW-1185">Reference proteome</keyword>
<dbReference type="SUPFAM" id="SSF141452">
    <property type="entry name" value="Hcp1-like"/>
    <property type="match status" value="1"/>
</dbReference>
<name>A0A517Y4V4_9BACT</name>
<dbReference type="Pfam" id="PF05638">
    <property type="entry name" value="T6SS_HCP"/>
    <property type="match status" value="1"/>
</dbReference>
<evidence type="ECO:0000313" key="1">
    <source>
        <dbReference type="EMBL" id="QDU25274.1"/>
    </source>
</evidence>
<sequence>MAVDMFLKLEGIKGESKDDKHKDEIHIESFSWGLTQQGGFNVGGGGGAGKVNVHDISISKYLDKSSALLMSHCATGKHIPSGLVTFRKAGDKPLEYLKIKLTDILVSSVQHSGSGHGDVLSENLSLNFAKFEVEYYEQKPDGSGTKAGAMNYDIKMNKGG</sequence>
<protein>
    <recommendedName>
        <fullName evidence="3">Type VI secretion system tube protein Hcp</fullName>
    </recommendedName>
</protein>
<dbReference type="PANTHER" id="PTHR36152">
    <property type="entry name" value="CYTOPLASMIC PROTEIN-RELATED"/>
    <property type="match status" value="1"/>
</dbReference>
<dbReference type="RefSeq" id="WP_145083955.1">
    <property type="nucleotide sequence ID" value="NZ_CP036274.1"/>
</dbReference>
<dbReference type="InterPro" id="IPR036624">
    <property type="entry name" value="Hcp1-lik_sf"/>
</dbReference>
<dbReference type="Proteomes" id="UP000315017">
    <property type="component" value="Chromosome"/>
</dbReference>
<dbReference type="InterPro" id="IPR053165">
    <property type="entry name" value="HSI-I_assembly_Hcp1"/>
</dbReference>
<gene>
    <name evidence="1" type="ORF">ETAA8_03380</name>
</gene>
<reference evidence="1 2" key="1">
    <citation type="submission" date="2019-02" db="EMBL/GenBank/DDBJ databases">
        <title>Deep-cultivation of Planctomycetes and their phenomic and genomic characterization uncovers novel biology.</title>
        <authorList>
            <person name="Wiegand S."/>
            <person name="Jogler M."/>
            <person name="Boedeker C."/>
            <person name="Pinto D."/>
            <person name="Vollmers J."/>
            <person name="Rivas-Marin E."/>
            <person name="Kohn T."/>
            <person name="Peeters S.H."/>
            <person name="Heuer A."/>
            <person name="Rast P."/>
            <person name="Oberbeckmann S."/>
            <person name="Bunk B."/>
            <person name="Jeske O."/>
            <person name="Meyerdierks A."/>
            <person name="Storesund J.E."/>
            <person name="Kallscheuer N."/>
            <person name="Luecker S."/>
            <person name="Lage O.M."/>
            <person name="Pohl T."/>
            <person name="Merkel B.J."/>
            <person name="Hornburger P."/>
            <person name="Mueller R.-W."/>
            <person name="Bruemmer F."/>
            <person name="Labrenz M."/>
            <person name="Spormann A.M."/>
            <person name="Op den Camp H."/>
            <person name="Overmann J."/>
            <person name="Amann R."/>
            <person name="Jetten M.S.M."/>
            <person name="Mascher T."/>
            <person name="Medema M.H."/>
            <person name="Devos D.P."/>
            <person name="Kaster A.-K."/>
            <person name="Ovreas L."/>
            <person name="Rohde M."/>
            <person name="Galperin M.Y."/>
            <person name="Jogler C."/>
        </authorList>
    </citation>
    <scope>NUCLEOTIDE SEQUENCE [LARGE SCALE GENOMIC DNA]</scope>
    <source>
        <strain evidence="1 2">ETA_A8</strain>
    </source>
</reference>
<evidence type="ECO:0000313" key="2">
    <source>
        <dbReference type="Proteomes" id="UP000315017"/>
    </source>
</evidence>
<dbReference type="OrthoDB" id="4865570at2"/>
<evidence type="ECO:0008006" key="3">
    <source>
        <dbReference type="Google" id="ProtNLM"/>
    </source>
</evidence>
<dbReference type="KEGG" id="aagg:ETAA8_03380"/>
<dbReference type="InterPro" id="IPR008514">
    <property type="entry name" value="T6SS_Hcp"/>
</dbReference>
<dbReference type="AlphaFoldDB" id="A0A517Y4V4"/>
<dbReference type="Gene3D" id="2.30.110.20">
    <property type="entry name" value="Hcp1-like"/>
    <property type="match status" value="1"/>
</dbReference>
<accession>A0A517Y4V4</accession>
<dbReference type="PANTHER" id="PTHR36152:SF5">
    <property type="entry name" value="PROTEIN HCP1"/>
    <property type="match status" value="1"/>
</dbReference>